<evidence type="ECO:0000256" key="5">
    <source>
        <dbReference type="ARBA" id="ARBA00022967"/>
    </source>
</evidence>
<evidence type="ECO:0000256" key="3">
    <source>
        <dbReference type="ARBA" id="ARBA00022741"/>
    </source>
</evidence>
<dbReference type="Gene3D" id="3.40.50.300">
    <property type="entry name" value="P-loop containing nucleotide triphosphate hydrolases"/>
    <property type="match status" value="1"/>
</dbReference>
<name>A0ABP9DQ39_9BACT</name>
<evidence type="ECO:0000313" key="7">
    <source>
        <dbReference type="EMBL" id="GAA4850516.1"/>
    </source>
</evidence>
<evidence type="ECO:0000259" key="6">
    <source>
        <dbReference type="PROSITE" id="PS50893"/>
    </source>
</evidence>
<dbReference type="RefSeq" id="WP_345374904.1">
    <property type="nucleotide sequence ID" value="NZ_BAABJX010000065.1"/>
</dbReference>
<keyword evidence="8" id="KW-1185">Reference proteome</keyword>
<accession>A0ABP9DQ39</accession>
<dbReference type="PANTHER" id="PTHR42798">
    <property type="entry name" value="LIPOPROTEIN-RELEASING SYSTEM ATP-BINDING PROTEIN LOLD"/>
    <property type="match status" value="1"/>
</dbReference>
<feature type="domain" description="ABC transporter" evidence="6">
    <location>
        <begin position="2"/>
        <end position="226"/>
    </location>
</feature>
<dbReference type="InterPro" id="IPR003593">
    <property type="entry name" value="AAA+_ATPase"/>
</dbReference>
<gene>
    <name evidence="7" type="ORF">GCM10023331_38970</name>
</gene>
<dbReference type="InterPro" id="IPR027417">
    <property type="entry name" value="P-loop_NTPase"/>
</dbReference>
<dbReference type="InterPro" id="IPR003439">
    <property type="entry name" value="ABC_transporter-like_ATP-bd"/>
</dbReference>
<dbReference type="PROSITE" id="PS50893">
    <property type="entry name" value="ABC_TRANSPORTER_2"/>
    <property type="match status" value="1"/>
</dbReference>
<evidence type="ECO:0000256" key="2">
    <source>
        <dbReference type="ARBA" id="ARBA00022448"/>
    </source>
</evidence>
<dbReference type="Proteomes" id="UP001500298">
    <property type="component" value="Unassembled WGS sequence"/>
</dbReference>
<keyword evidence="5" id="KW-1278">Translocase</keyword>
<protein>
    <submittedName>
        <fullName evidence="7">ABC transporter ATP-binding protein</fullName>
    </submittedName>
</protein>
<reference evidence="8" key="1">
    <citation type="journal article" date="2019" name="Int. J. Syst. Evol. Microbiol.">
        <title>The Global Catalogue of Microorganisms (GCM) 10K type strain sequencing project: providing services to taxonomists for standard genome sequencing and annotation.</title>
        <authorList>
            <consortium name="The Broad Institute Genomics Platform"/>
            <consortium name="The Broad Institute Genome Sequencing Center for Infectious Disease"/>
            <person name="Wu L."/>
            <person name="Ma J."/>
        </authorList>
    </citation>
    <scope>NUCLEOTIDE SEQUENCE [LARGE SCALE GENOMIC DNA]</scope>
    <source>
        <strain evidence="8">JCM 18326</strain>
    </source>
</reference>
<dbReference type="SMART" id="SM00382">
    <property type="entry name" value="AAA"/>
    <property type="match status" value="1"/>
</dbReference>
<dbReference type="InterPro" id="IPR017911">
    <property type="entry name" value="MacB-like_ATP-bd"/>
</dbReference>
<comment type="caution">
    <text evidence="7">The sequence shown here is derived from an EMBL/GenBank/DDBJ whole genome shotgun (WGS) entry which is preliminary data.</text>
</comment>
<dbReference type="SUPFAM" id="SSF52540">
    <property type="entry name" value="P-loop containing nucleoside triphosphate hydrolases"/>
    <property type="match status" value="1"/>
</dbReference>
<keyword evidence="4 7" id="KW-0067">ATP-binding</keyword>
<comment type="similarity">
    <text evidence="1">Belongs to the ABC transporter superfamily.</text>
</comment>
<keyword evidence="2" id="KW-0813">Transport</keyword>
<keyword evidence="3" id="KW-0547">Nucleotide-binding</keyword>
<dbReference type="PANTHER" id="PTHR42798:SF2">
    <property type="entry name" value="ABC TRANSPORTER ATP-BINDING PROTEIN MG467-RELATED"/>
    <property type="match status" value="1"/>
</dbReference>
<evidence type="ECO:0000313" key="8">
    <source>
        <dbReference type="Proteomes" id="UP001500298"/>
    </source>
</evidence>
<dbReference type="CDD" id="cd03255">
    <property type="entry name" value="ABC_MJ0796_LolCDE_FtsE"/>
    <property type="match status" value="1"/>
</dbReference>
<dbReference type="InterPro" id="IPR017871">
    <property type="entry name" value="ABC_transporter-like_CS"/>
</dbReference>
<dbReference type="EMBL" id="BAABJX010000065">
    <property type="protein sequence ID" value="GAA4850516.1"/>
    <property type="molecule type" value="Genomic_DNA"/>
</dbReference>
<dbReference type="GO" id="GO:0005524">
    <property type="term" value="F:ATP binding"/>
    <property type="evidence" value="ECO:0007669"/>
    <property type="project" value="UniProtKB-KW"/>
</dbReference>
<evidence type="ECO:0000256" key="1">
    <source>
        <dbReference type="ARBA" id="ARBA00005417"/>
    </source>
</evidence>
<sequence length="228" mass="25602">MIKVQNLSKVFKTKTIETWALNDVSLEVNKGEFISIMGPSGCGKSTLLSMMGLLDRPTEGRIMINGIDPTQYADKELAKFRNQHLGFVFQSFHLINDLNVKENVALPLMYRKIGSKEAKYRVEEALEKVELSHRMSHLPSQLSGGQRQRVAIARAIVGQPSILFADEPTGNLDSVMGEEVMHLLMNLNKEGTTIVMVTHDEQQAKMTDRIVRIFDGKQVSVQAPKLDY</sequence>
<dbReference type="Pfam" id="PF00005">
    <property type="entry name" value="ABC_tran"/>
    <property type="match status" value="1"/>
</dbReference>
<organism evidence="7 8">
    <name type="scientific">Algivirga pacifica</name>
    <dbReference type="NCBI Taxonomy" id="1162670"/>
    <lineage>
        <taxon>Bacteria</taxon>
        <taxon>Pseudomonadati</taxon>
        <taxon>Bacteroidota</taxon>
        <taxon>Cytophagia</taxon>
        <taxon>Cytophagales</taxon>
        <taxon>Flammeovirgaceae</taxon>
        <taxon>Algivirga</taxon>
    </lineage>
</organism>
<dbReference type="PROSITE" id="PS00211">
    <property type="entry name" value="ABC_TRANSPORTER_1"/>
    <property type="match status" value="1"/>
</dbReference>
<evidence type="ECO:0000256" key="4">
    <source>
        <dbReference type="ARBA" id="ARBA00022840"/>
    </source>
</evidence>
<proteinExistence type="inferred from homology"/>